<dbReference type="Proteomes" id="UP001530377">
    <property type="component" value="Unassembled WGS sequence"/>
</dbReference>
<accession>A0ABD3R0Y4</accession>
<sequence length="102" mass="11524">MVKYVGEGGDDLEDRADILELMTQIDNKFKLKAEAAALERKANPKEHSNHSKGKEKSSGGGSKSRGKNPCRKHDGAHEWKDCPDYRPPNKTNDDRRRRMTST</sequence>
<evidence type="ECO:0000256" key="1">
    <source>
        <dbReference type="SAM" id="MobiDB-lite"/>
    </source>
</evidence>
<evidence type="ECO:0008006" key="4">
    <source>
        <dbReference type="Google" id="ProtNLM"/>
    </source>
</evidence>
<keyword evidence="3" id="KW-1185">Reference proteome</keyword>
<organism evidence="2 3">
    <name type="scientific">Cyclostephanos tholiformis</name>
    <dbReference type="NCBI Taxonomy" id="382380"/>
    <lineage>
        <taxon>Eukaryota</taxon>
        <taxon>Sar</taxon>
        <taxon>Stramenopiles</taxon>
        <taxon>Ochrophyta</taxon>
        <taxon>Bacillariophyta</taxon>
        <taxon>Coscinodiscophyceae</taxon>
        <taxon>Thalassiosirophycidae</taxon>
        <taxon>Stephanodiscales</taxon>
        <taxon>Stephanodiscaceae</taxon>
        <taxon>Cyclostephanos</taxon>
    </lineage>
</organism>
<name>A0ABD3R0Y4_9STRA</name>
<dbReference type="AlphaFoldDB" id="A0ABD3R0Y4"/>
<proteinExistence type="predicted"/>
<feature type="region of interest" description="Disordered" evidence="1">
    <location>
        <begin position="36"/>
        <end position="102"/>
    </location>
</feature>
<evidence type="ECO:0000313" key="3">
    <source>
        <dbReference type="Proteomes" id="UP001530377"/>
    </source>
</evidence>
<feature type="compositionally biased region" description="Basic and acidic residues" evidence="1">
    <location>
        <begin position="71"/>
        <end position="84"/>
    </location>
</feature>
<evidence type="ECO:0000313" key="2">
    <source>
        <dbReference type="EMBL" id="KAL3806193.1"/>
    </source>
</evidence>
<reference evidence="2 3" key="1">
    <citation type="submission" date="2024-10" db="EMBL/GenBank/DDBJ databases">
        <title>Updated reference genomes for cyclostephanoid diatoms.</title>
        <authorList>
            <person name="Roberts W.R."/>
            <person name="Alverson A.J."/>
        </authorList>
    </citation>
    <scope>NUCLEOTIDE SEQUENCE [LARGE SCALE GENOMIC DNA]</scope>
    <source>
        <strain evidence="2 3">AJA228-03</strain>
    </source>
</reference>
<comment type="caution">
    <text evidence="2">The sequence shown here is derived from an EMBL/GenBank/DDBJ whole genome shotgun (WGS) entry which is preliminary data.</text>
</comment>
<gene>
    <name evidence="2" type="ORF">ACHAXA_010840</name>
</gene>
<feature type="compositionally biased region" description="Basic and acidic residues" evidence="1">
    <location>
        <begin position="36"/>
        <end position="57"/>
    </location>
</feature>
<dbReference type="EMBL" id="JALLPB020000865">
    <property type="protein sequence ID" value="KAL3806193.1"/>
    <property type="molecule type" value="Genomic_DNA"/>
</dbReference>
<protein>
    <recommendedName>
        <fullName evidence="4">Gag-pol polyprotein</fullName>
    </recommendedName>
</protein>